<dbReference type="AlphaFoldDB" id="A0A0W8F7T8"/>
<name>A0A0W8F7T8_9ZZZZ</name>
<accession>A0A0W8F7T8</accession>
<reference evidence="1" key="1">
    <citation type="journal article" date="2015" name="Proc. Natl. Acad. Sci. U.S.A.">
        <title>Networks of energetic and metabolic interactions define dynamics in microbial communities.</title>
        <authorList>
            <person name="Embree M."/>
            <person name="Liu J.K."/>
            <person name="Al-Bassam M.M."/>
            <person name="Zengler K."/>
        </authorList>
    </citation>
    <scope>NUCLEOTIDE SEQUENCE</scope>
</reference>
<gene>
    <name evidence="1" type="ORF">ASZ90_013382</name>
</gene>
<comment type="caution">
    <text evidence="1">The sequence shown here is derived from an EMBL/GenBank/DDBJ whole genome shotgun (WGS) entry which is preliminary data.</text>
</comment>
<evidence type="ECO:0000313" key="1">
    <source>
        <dbReference type="EMBL" id="KUG16935.1"/>
    </source>
</evidence>
<proteinExistence type="predicted"/>
<organism evidence="1">
    <name type="scientific">hydrocarbon metagenome</name>
    <dbReference type="NCBI Taxonomy" id="938273"/>
    <lineage>
        <taxon>unclassified sequences</taxon>
        <taxon>metagenomes</taxon>
        <taxon>ecological metagenomes</taxon>
    </lineage>
</organism>
<dbReference type="EMBL" id="LNQE01001473">
    <property type="protein sequence ID" value="KUG16935.1"/>
    <property type="molecule type" value="Genomic_DNA"/>
</dbReference>
<sequence>MFREAISAMTVTFEPRTRLKHLEEYVTKIHLKLPPEEAKVQLLRCRIVAYGLIAEIGEKAYNKAFVDQIFAQAYRNLSESTGQDLRDPFSDPCASQYQLLDELRSYGRRDLSEPFLRFIRAEFKKAFVPTMRLLTDLCSSENKYSWEEVKLQLVEIMDHLGVDVTWEECEEKLEKYMKKIGGTIYIN</sequence>
<protein>
    <submittedName>
        <fullName evidence="1">Uncharacterized protein</fullName>
    </submittedName>
</protein>